<accession>X1CLP8</accession>
<sequence>EAENFILYTGVVLGVTKWNFFVETEINTYMVKDQSFMFQPYTQEYLIRAGYNFKYIKLEYEHLCGHSIDMYGEKYGHDKVTISFDTRGFK</sequence>
<comment type="caution">
    <text evidence="1">The sequence shown here is derived from an EMBL/GenBank/DDBJ whole genome shotgun (WGS) entry which is preliminary data.</text>
</comment>
<name>X1CLP8_9ZZZZ</name>
<organism evidence="1">
    <name type="scientific">marine sediment metagenome</name>
    <dbReference type="NCBI Taxonomy" id="412755"/>
    <lineage>
        <taxon>unclassified sequences</taxon>
        <taxon>metagenomes</taxon>
        <taxon>ecological metagenomes</taxon>
    </lineage>
</organism>
<gene>
    <name evidence="1" type="ORF">S01H4_28414</name>
</gene>
<proteinExistence type="predicted"/>
<dbReference type="EMBL" id="BART01014125">
    <property type="protein sequence ID" value="GAG85141.1"/>
    <property type="molecule type" value="Genomic_DNA"/>
</dbReference>
<dbReference type="AlphaFoldDB" id="X1CLP8"/>
<evidence type="ECO:0000313" key="1">
    <source>
        <dbReference type="EMBL" id="GAG85141.1"/>
    </source>
</evidence>
<protein>
    <submittedName>
        <fullName evidence="1">Uncharacterized protein</fullName>
    </submittedName>
</protein>
<feature type="non-terminal residue" evidence="1">
    <location>
        <position position="1"/>
    </location>
</feature>
<reference evidence="1" key="1">
    <citation type="journal article" date="2014" name="Front. Microbiol.">
        <title>High frequency of phylogenetically diverse reductive dehalogenase-homologous genes in deep subseafloor sedimentary metagenomes.</title>
        <authorList>
            <person name="Kawai M."/>
            <person name="Futagami T."/>
            <person name="Toyoda A."/>
            <person name="Takaki Y."/>
            <person name="Nishi S."/>
            <person name="Hori S."/>
            <person name="Arai W."/>
            <person name="Tsubouchi T."/>
            <person name="Morono Y."/>
            <person name="Uchiyama I."/>
            <person name="Ito T."/>
            <person name="Fujiyama A."/>
            <person name="Inagaki F."/>
            <person name="Takami H."/>
        </authorList>
    </citation>
    <scope>NUCLEOTIDE SEQUENCE</scope>
    <source>
        <strain evidence="1">Expedition CK06-06</strain>
    </source>
</reference>